<keyword evidence="6" id="KW-1185">Reference proteome</keyword>
<dbReference type="NCBIfam" id="TIGR00231">
    <property type="entry name" value="small_GTP"/>
    <property type="match status" value="1"/>
</dbReference>
<dbReference type="InterPro" id="IPR005225">
    <property type="entry name" value="Small_GTP-bd"/>
</dbReference>
<protein>
    <submittedName>
        <fullName evidence="5">LAMI_0E00496g1_1</fullName>
    </submittedName>
</protein>
<dbReference type="InterPro" id="IPR036726">
    <property type="entry name" value="GTP1_OBG_dom_sf"/>
</dbReference>
<keyword evidence="1" id="KW-0547">Nucleotide-binding</keyword>
<dbReference type="STRING" id="1230905.A0A1G4JI31"/>
<dbReference type="PROSITE" id="PS51883">
    <property type="entry name" value="OBG"/>
    <property type="match status" value="1"/>
</dbReference>
<dbReference type="GO" id="GO:0005739">
    <property type="term" value="C:mitochondrion"/>
    <property type="evidence" value="ECO:0007669"/>
    <property type="project" value="TreeGrafter"/>
</dbReference>
<sequence>MLRSHSLHFGNPVISKSFSLRLFSKVADNAPCASDNERWLRNLQDQAHRKEHCIVNPNDKANHSSDDSQTHNYVTREERPNETDFFKIVSTPPDSTFINVKAPLSKFTSVNYVKKNQHHISKNQGLVDLRIIKCKSGVGGNGSVSFFRDAGRAIGPPDGGDGGKGGSIYVQAVRGLNSLAKLKTSYIASNGADGAANQLDGARGKDVLISVPVGTVVRLAMDPKVVRKIIGESEGSTEQPIRQVLDNVEVELHCTGKFKMDQRPTDIQLFRNAYSGGDGWIFKGKDKEYHLSKAWFTELDEKVKVYEEEQTESETNEDKFPLRGLDLSIPPEKPVCILRGGSGGLGNMHFLTNMIRNPRFAKLGRAGLEQFFIFEMKTIADLGLVGLPNAGKSTILNRISNARPRIGHWEFTTLHPIIGTVMKDAVTTSFTVADIPGIIEGASKDKGMGLDFLRHTERSKGWVIVLDLSRPNPLDDLNILLHELGGIKRVSKKNVLVVCNKVDVKMIQDDTGYNRFIELKEFCLKNNWDIVPISARKGDNIDVLIEKMMTCARLT</sequence>
<evidence type="ECO:0000256" key="1">
    <source>
        <dbReference type="ARBA" id="ARBA00022741"/>
    </source>
</evidence>
<keyword evidence="2" id="KW-0342">GTP-binding</keyword>
<dbReference type="OrthoDB" id="347018at2759"/>
<name>A0A1G4JI31_9SACH</name>
<dbReference type="CDD" id="cd01898">
    <property type="entry name" value="Obg"/>
    <property type="match status" value="1"/>
</dbReference>
<proteinExistence type="predicted"/>
<feature type="domain" description="OBG-type G" evidence="3">
    <location>
        <begin position="380"/>
        <end position="553"/>
    </location>
</feature>
<dbReference type="PANTHER" id="PTHR11702:SF31">
    <property type="entry name" value="MITOCHONDRIAL RIBOSOME-ASSOCIATED GTPASE 2"/>
    <property type="match status" value="1"/>
</dbReference>
<dbReference type="EMBL" id="LT598465">
    <property type="protein sequence ID" value="SCU90069.1"/>
    <property type="molecule type" value="Genomic_DNA"/>
</dbReference>
<feature type="domain" description="Obg" evidence="4">
    <location>
        <begin position="124"/>
        <end position="379"/>
    </location>
</feature>
<dbReference type="GO" id="GO:0005525">
    <property type="term" value="F:GTP binding"/>
    <property type="evidence" value="ECO:0007669"/>
    <property type="project" value="UniProtKB-KW"/>
</dbReference>
<dbReference type="Gene3D" id="3.40.50.300">
    <property type="entry name" value="P-loop containing nucleotide triphosphate hydrolases"/>
    <property type="match status" value="1"/>
</dbReference>
<dbReference type="Gene3D" id="2.70.210.12">
    <property type="entry name" value="GTP1/OBG domain"/>
    <property type="match status" value="1"/>
</dbReference>
<gene>
    <name evidence="5" type="ORF">LAMI_0E00496G</name>
</gene>
<evidence type="ECO:0000313" key="6">
    <source>
        <dbReference type="Proteomes" id="UP000191024"/>
    </source>
</evidence>
<evidence type="ECO:0000259" key="3">
    <source>
        <dbReference type="PROSITE" id="PS51710"/>
    </source>
</evidence>
<dbReference type="InterPro" id="IPR031167">
    <property type="entry name" value="G_OBG"/>
</dbReference>
<dbReference type="InterPro" id="IPR027417">
    <property type="entry name" value="P-loop_NTPase"/>
</dbReference>
<dbReference type="Pfam" id="PF01018">
    <property type="entry name" value="GTP1_OBG"/>
    <property type="match status" value="2"/>
</dbReference>
<reference evidence="5 6" key="1">
    <citation type="submission" date="2016-03" db="EMBL/GenBank/DDBJ databases">
        <authorList>
            <person name="Devillers H."/>
        </authorList>
    </citation>
    <scope>NUCLEOTIDE SEQUENCE [LARGE SCALE GENOMIC DNA]</scope>
    <source>
        <strain evidence="5">CBS 11717</strain>
    </source>
</reference>
<dbReference type="InterPro" id="IPR006073">
    <property type="entry name" value="GTP-bd"/>
</dbReference>
<dbReference type="Pfam" id="PF01926">
    <property type="entry name" value="MMR_HSR1"/>
    <property type="match status" value="1"/>
</dbReference>
<dbReference type="InterPro" id="IPR045086">
    <property type="entry name" value="OBG_GTPase"/>
</dbReference>
<dbReference type="PROSITE" id="PS51710">
    <property type="entry name" value="G_OBG"/>
    <property type="match status" value="1"/>
</dbReference>
<organism evidence="5 6">
    <name type="scientific">Lachancea mirantina</name>
    <dbReference type="NCBI Taxonomy" id="1230905"/>
    <lineage>
        <taxon>Eukaryota</taxon>
        <taxon>Fungi</taxon>
        <taxon>Dikarya</taxon>
        <taxon>Ascomycota</taxon>
        <taxon>Saccharomycotina</taxon>
        <taxon>Saccharomycetes</taxon>
        <taxon>Saccharomycetales</taxon>
        <taxon>Saccharomycetaceae</taxon>
        <taxon>Lachancea</taxon>
    </lineage>
</organism>
<dbReference type="GO" id="GO:0003924">
    <property type="term" value="F:GTPase activity"/>
    <property type="evidence" value="ECO:0007669"/>
    <property type="project" value="InterPro"/>
</dbReference>
<dbReference type="SUPFAM" id="SSF52540">
    <property type="entry name" value="P-loop containing nucleoside triphosphate hydrolases"/>
    <property type="match status" value="1"/>
</dbReference>
<dbReference type="GO" id="GO:0042254">
    <property type="term" value="P:ribosome biogenesis"/>
    <property type="evidence" value="ECO:0007669"/>
    <property type="project" value="UniProtKB-UniRule"/>
</dbReference>
<dbReference type="AlphaFoldDB" id="A0A1G4JI31"/>
<evidence type="ECO:0000313" key="5">
    <source>
        <dbReference type="EMBL" id="SCU90069.1"/>
    </source>
</evidence>
<dbReference type="SUPFAM" id="SSF82051">
    <property type="entry name" value="Obg GTP-binding protein N-terminal domain"/>
    <property type="match status" value="1"/>
</dbReference>
<dbReference type="Proteomes" id="UP000191024">
    <property type="component" value="Chromosome E"/>
</dbReference>
<evidence type="ECO:0000256" key="2">
    <source>
        <dbReference type="ARBA" id="ARBA00023134"/>
    </source>
</evidence>
<evidence type="ECO:0000259" key="4">
    <source>
        <dbReference type="PROSITE" id="PS51883"/>
    </source>
</evidence>
<dbReference type="PRINTS" id="PR00326">
    <property type="entry name" value="GTP1OBG"/>
</dbReference>
<accession>A0A1G4JI31</accession>
<dbReference type="PANTHER" id="PTHR11702">
    <property type="entry name" value="DEVELOPMENTALLY REGULATED GTP-BINDING PROTEIN-RELATED"/>
    <property type="match status" value="1"/>
</dbReference>
<dbReference type="InterPro" id="IPR006169">
    <property type="entry name" value="GTP1_OBG_dom"/>
</dbReference>